<accession>A0AAV6TNJ7</accession>
<evidence type="ECO:0000313" key="8">
    <source>
        <dbReference type="Proteomes" id="UP000827092"/>
    </source>
</evidence>
<dbReference type="AlphaFoldDB" id="A0AAV6TNJ7"/>
<dbReference type="InterPro" id="IPR005517">
    <property type="entry name" value="Transl_elong_EFG/EF2_IV"/>
</dbReference>
<protein>
    <recommendedName>
        <fullName evidence="6">Translation elongation factor EFG/EF2 domain-containing protein</fullName>
    </recommendedName>
</protein>
<reference evidence="7 8" key="1">
    <citation type="journal article" date="2022" name="Nat. Ecol. Evol.">
        <title>A masculinizing supergene underlies an exaggerated male reproductive morph in a spider.</title>
        <authorList>
            <person name="Hendrickx F."/>
            <person name="De Corte Z."/>
            <person name="Sonet G."/>
            <person name="Van Belleghem S.M."/>
            <person name="Kostlbacher S."/>
            <person name="Vangestel C."/>
        </authorList>
    </citation>
    <scope>NUCLEOTIDE SEQUENCE [LARGE SCALE GENOMIC DNA]</scope>
    <source>
        <strain evidence="7">W744_W776</strain>
    </source>
</reference>
<evidence type="ECO:0000256" key="4">
    <source>
        <dbReference type="ARBA" id="ARBA00022917"/>
    </source>
</evidence>
<feature type="non-terminal residue" evidence="7">
    <location>
        <position position="253"/>
    </location>
</feature>
<dbReference type="PANTHER" id="PTHR43636:SF2">
    <property type="entry name" value="ELONGATION FACTOR G, MITOCHONDRIAL"/>
    <property type="match status" value="1"/>
</dbReference>
<dbReference type="GO" id="GO:0003924">
    <property type="term" value="F:GTPase activity"/>
    <property type="evidence" value="ECO:0007669"/>
    <property type="project" value="TreeGrafter"/>
</dbReference>
<dbReference type="GO" id="GO:0005525">
    <property type="term" value="F:GTP binding"/>
    <property type="evidence" value="ECO:0007669"/>
    <property type="project" value="UniProtKB-KW"/>
</dbReference>
<dbReference type="SUPFAM" id="SSF54211">
    <property type="entry name" value="Ribosomal protein S5 domain 2-like"/>
    <property type="match status" value="1"/>
</dbReference>
<dbReference type="SUPFAM" id="SSF50447">
    <property type="entry name" value="Translation proteins"/>
    <property type="match status" value="1"/>
</dbReference>
<dbReference type="InterPro" id="IPR020568">
    <property type="entry name" value="Ribosomal_Su5_D2-typ_SF"/>
</dbReference>
<dbReference type="Gene3D" id="3.30.230.10">
    <property type="match status" value="1"/>
</dbReference>
<sequence>KEESDKILMDPARDGSKPFICLAFKLEAGKYGQVTYLRIYQGKLRKGEFLYNARTGKKQKLSRLVRMHSNEMEDIEEACAGDICAVFGIDCASGDSFVTNKDLKLTMTIVSGMGELHLEIYAQRMEREYNTPVILGKPKVSFRESLTAPCEFDYLHKKQSGGSGQYGRVIGIMRPLPPERNTEIIFTDATTGTNIPKQFIPAIEKGFRQMCEKGSLSGHKISGVQFVLIDGAHHIVDSNDIAFMSAAWGAVQE</sequence>
<dbReference type="InterPro" id="IPR035647">
    <property type="entry name" value="EFG_III/V"/>
</dbReference>
<gene>
    <name evidence="7" type="ORF">JTE90_025230</name>
</gene>
<dbReference type="InterPro" id="IPR009000">
    <property type="entry name" value="Transl_B-barrel_sf"/>
</dbReference>
<feature type="non-terminal residue" evidence="7">
    <location>
        <position position="1"/>
    </location>
</feature>
<dbReference type="GO" id="GO:0005739">
    <property type="term" value="C:mitochondrion"/>
    <property type="evidence" value="ECO:0007669"/>
    <property type="project" value="TreeGrafter"/>
</dbReference>
<keyword evidence="8" id="KW-1185">Reference proteome</keyword>
<feature type="domain" description="Translation elongation factor EFG/EF2" evidence="6">
    <location>
        <begin position="139"/>
        <end position="253"/>
    </location>
</feature>
<dbReference type="InterPro" id="IPR041095">
    <property type="entry name" value="EFG_II"/>
</dbReference>
<keyword evidence="3" id="KW-0251">Elongation factor</keyword>
<dbReference type="CDD" id="cd04091">
    <property type="entry name" value="mtEFG1_II_like"/>
    <property type="match status" value="1"/>
</dbReference>
<dbReference type="Proteomes" id="UP000827092">
    <property type="component" value="Unassembled WGS sequence"/>
</dbReference>
<dbReference type="GO" id="GO:0003746">
    <property type="term" value="F:translation elongation factor activity"/>
    <property type="evidence" value="ECO:0007669"/>
    <property type="project" value="UniProtKB-KW"/>
</dbReference>
<evidence type="ECO:0000256" key="2">
    <source>
        <dbReference type="ARBA" id="ARBA00022741"/>
    </source>
</evidence>
<dbReference type="FunFam" id="2.40.30.10:FF:000022">
    <property type="entry name" value="Elongation factor G, mitochondrial"/>
    <property type="match status" value="1"/>
</dbReference>
<keyword evidence="2" id="KW-0547">Nucleotide-binding</keyword>
<dbReference type="Gene3D" id="3.30.70.870">
    <property type="entry name" value="Elongation Factor G (Translational Gtpase), domain 3"/>
    <property type="match status" value="1"/>
</dbReference>
<evidence type="ECO:0000256" key="5">
    <source>
        <dbReference type="ARBA" id="ARBA00023134"/>
    </source>
</evidence>
<name>A0AAV6TNJ7_9ARAC</name>
<dbReference type="Pfam" id="PF14492">
    <property type="entry name" value="EFG_III"/>
    <property type="match status" value="1"/>
</dbReference>
<comment type="similarity">
    <text evidence="1">Belongs to the TRAFAC class translation factor GTPase superfamily. Classic translation factor GTPase family. EF-G/EF-2 subfamily.</text>
</comment>
<organism evidence="7 8">
    <name type="scientific">Oedothorax gibbosus</name>
    <dbReference type="NCBI Taxonomy" id="931172"/>
    <lineage>
        <taxon>Eukaryota</taxon>
        <taxon>Metazoa</taxon>
        <taxon>Ecdysozoa</taxon>
        <taxon>Arthropoda</taxon>
        <taxon>Chelicerata</taxon>
        <taxon>Arachnida</taxon>
        <taxon>Araneae</taxon>
        <taxon>Araneomorphae</taxon>
        <taxon>Entelegynae</taxon>
        <taxon>Araneoidea</taxon>
        <taxon>Linyphiidae</taxon>
        <taxon>Erigoninae</taxon>
        <taxon>Oedothorax</taxon>
    </lineage>
</organism>
<dbReference type="InterPro" id="IPR004161">
    <property type="entry name" value="EFTu-like_2"/>
</dbReference>
<proteinExistence type="inferred from homology"/>
<dbReference type="CDD" id="cd01434">
    <property type="entry name" value="EFG_mtEFG1_IV"/>
    <property type="match status" value="1"/>
</dbReference>
<dbReference type="SUPFAM" id="SSF54980">
    <property type="entry name" value="EF-G C-terminal domain-like"/>
    <property type="match status" value="1"/>
</dbReference>
<evidence type="ECO:0000256" key="1">
    <source>
        <dbReference type="ARBA" id="ARBA00005870"/>
    </source>
</evidence>
<dbReference type="SMART" id="SM00889">
    <property type="entry name" value="EFG_IV"/>
    <property type="match status" value="1"/>
</dbReference>
<dbReference type="EMBL" id="JAFNEN010002008">
    <property type="protein sequence ID" value="KAG8173171.1"/>
    <property type="molecule type" value="Genomic_DNA"/>
</dbReference>
<dbReference type="PANTHER" id="PTHR43636">
    <property type="entry name" value="ELONGATION FACTOR G, MITOCHONDRIAL"/>
    <property type="match status" value="1"/>
</dbReference>
<dbReference type="InterPro" id="IPR014721">
    <property type="entry name" value="Ribsml_uS5_D2-typ_fold_subgr"/>
</dbReference>
<keyword evidence="5" id="KW-0342">GTP-binding</keyword>
<dbReference type="InterPro" id="IPR047872">
    <property type="entry name" value="EFG_IV"/>
</dbReference>
<dbReference type="Pfam" id="PF03144">
    <property type="entry name" value="GTP_EFTU_D2"/>
    <property type="match status" value="1"/>
</dbReference>
<dbReference type="GO" id="GO:0070125">
    <property type="term" value="P:mitochondrial translational elongation"/>
    <property type="evidence" value="ECO:0007669"/>
    <property type="project" value="TreeGrafter"/>
</dbReference>
<dbReference type="Gene3D" id="2.40.30.10">
    <property type="entry name" value="Translation factors"/>
    <property type="match status" value="1"/>
</dbReference>
<keyword evidence="4" id="KW-0648">Protein biosynthesis</keyword>
<evidence type="ECO:0000256" key="3">
    <source>
        <dbReference type="ARBA" id="ARBA00022768"/>
    </source>
</evidence>
<evidence type="ECO:0000259" key="6">
    <source>
        <dbReference type="SMART" id="SM00889"/>
    </source>
</evidence>
<dbReference type="Pfam" id="PF03764">
    <property type="entry name" value="EFG_IV"/>
    <property type="match status" value="1"/>
</dbReference>
<evidence type="ECO:0000313" key="7">
    <source>
        <dbReference type="EMBL" id="KAG8173171.1"/>
    </source>
</evidence>
<comment type="caution">
    <text evidence="7">The sequence shown here is derived from an EMBL/GenBank/DDBJ whole genome shotgun (WGS) entry which is preliminary data.</text>
</comment>